<gene>
    <name evidence="9" type="ORF">ACFOSS_04295</name>
</gene>
<comment type="caution">
    <text evidence="9">The sequence shown here is derived from an EMBL/GenBank/DDBJ whole genome shotgun (WGS) entry which is preliminary data.</text>
</comment>
<dbReference type="InterPro" id="IPR048328">
    <property type="entry name" value="Dyp_perox_C"/>
</dbReference>
<evidence type="ECO:0000256" key="4">
    <source>
        <dbReference type="ARBA" id="ARBA00023002"/>
    </source>
</evidence>
<evidence type="ECO:0000259" key="7">
    <source>
        <dbReference type="Pfam" id="PF04261"/>
    </source>
</evidence>
<evidence type="ECO:0000256" key="5">
    <source>
        <dbReference type="ARBA" id="ARBA00023004"/>
    </source>
</evidence>
<dbReference type="EMBL" id="JBHSAF010000002">
    <property type="protein sequence ID" value="MFC3912693.1"/>
    <property type="molecule type" value="Genomic_DNA"/>
</dbReference>
<evidence type="ECO:0000256" key="3">
    <source>
        <dbReference type="ARBA" id="ARBA00022723"/>
    </source>
</evidence>
<comment type="cofactor">
    <cofactor evidence="1">
        <name>heme b</name>
        <dbReference type="ChEBI" id="CHEBI:60344"/>
    </cofactor>
</comment>
<dbReference type="InterPro" id="IPR011008">
    <property type="entry name" value="Dimeric_a/b-barrel"/>
</dbReference>
<dbReference type="Pfam" id="PF04261">
    <property type="entry name" value="Dyp_perox_N"/>
    <property type="match status" value="1"/>
</dbReference>
<keyword evidence="4" id="KW-0560">Oxidoreductase</keyword>
<feature type="domain" description="Dyp-type peroxidase N-terminal" evidence="7">
    <location>
        <begin position="4"/>
        <end position="132"/>
    </location>
</feature>
<keyword evidence="3" id="KW-0479">Metal-binding</keyword>
<dbReference type="Proteomes" id="UP001595692">
    <property type="component" value="Unassembled WGS sequence"/>
</dbReference>
<dbReference type="PROSITE" id="PS51404">
    <property type="entry name" value="DYP_PEROXIDASE"/>
    <property type="match status" value="1"/>
</dbReference>
<protein>
    <submittedName>
        <fullName evidence="9">Dyp-type peroxidase</fullName>
    </submittedName>
</protein>
<reference evidence="10" key="1">
    <citation type="journal article" date="2019" name="Int. J. Syst. Evol. Microbiol.">
        <title>The Global Catalogue of Microorganisms (GCM) 10K type strain sequencing project: providing services to taxonomists for standard genome sequencing and annotation.</title>
        <authorList>
            <consortium name="The Broad Institute Genomics Platform"/>
            <consortium name="The Broad Institute Genome Sequencing Center for Infectious Disease"/>
            <person name="Wu L."/>
            <person name="Ma J."/>
        </authorList>
    </citation>
    <scope>NUCLEOTIDE SEQUENCE [LARGE SCALE GENOMIC DNA]</scope>
    <source>
        <strain evidence="10">CCUG 54939</strain>
    </source>
</reference>
<evidence type="ECO:0000313" key="9">
    <source>
        <dbReference type="EMBL" id="MFC3912693.1"/>
    </source>
</evidence>
<evidence type="ECO:0000259" key="8">
    <source>
        <dbReference type="Pfam" id="PF20628"/>
    </source>
</evidence>
<comment type="similarity">
    <text evidence="6">Belongs to the DyP-type peroxidase family.</text>
</comment>
<keyword evidence="10" id="KW-1185">Reference proteome</keyword>
<evidence type="ECO:0000313" key="10">
    <source>
        <dbReference type="Proteomes" id="UP001595692"/>
    </source>
</evidence>
<dbReference type="InterPro" id="IPR006314">
    <property type="entry name" value="Dyp_peroxidase"/>
</dbReference>
<accession>A0ABV8CKP6</accession>
<proteinExistence type="inferred from homology"/>
<dbReference type="SUPFAM" id="SSF54909">
    <property type="entry name" value="Dimeric alpha+beta barrel"/>
    <property type="match status" value="1"/>
</dbReference>
<sequence>MQAQTGICAEPNLHASYLMFDITAGQEDEVRQALAHFPELCREFENSYPDAAFSGLVAIGAMVWDRLYRHRPESLLPFPSCSSEHYQAAVTPFDLFVQFRADRFDVLHLAGQRLMARLGGRVRLREECRGFRFMDYRDLTGFVDGTENPQGEHRGEVALIAEGPFAGGSYLHVQRFVHNMTHWQRLALKEQEDTIGRTKQDNIEYASADKPLSSHIKRVNLKHADGRSKEILRQSMPWGTLEEQGLYFISCCHTPAHFNDMLASMYCGDGNGHFDHLLRYTRPVTGAAFFAPSETFLQQGGELG</sequence>
<organism evidence="9 10">
    <name type="scientific">Pseudaeromonas sharmana</name>
    <dbReference type="NCBI Taxonomy" id="328412"/>
    <lineage>
        <taxon>Bacteria</taxon>
        <taxon>Pseudomonadati</taxon>
        <taxon>Pseudomonadota</taxon>
        <taxon>Gammaproteobacteria</taxon>
        <taxon>Aeromonadales</taxon>
        <taxon>Aeromonadaceae</taxon>
        <taxon>Pseudaeromonas</taxon>
    </lineage>
</organism>
<feature type="domain" description="Dyp-type peroxidase C-terminal" evidence="8">
    <location>
        <begin position="136"/>
        <end position="294"/>
    </location>
</feature>
<dbReference type="Pfam" id="PF20628">
    <property type="entry name" value="Dyp_perox_C"/>
    <property type="match status" value="1"/>
</dbReference>
<dbReference type="NCBIfam" id="TIGR01413">
    <property type="entry name" value="Dyp_perox_fam"/>
    <property type="match status" value="1"/>
</dbReference>
<dbReference type="InterPro" id="IPR048327">
    <property type="entry name" value="Dyp_perox_N"/>
</dbReference>
<dbReference type="PANTHER" id="PTHR30521:SF0">
    <property type="entry name" value="DYP-TYPE PEROXIDASE FAMILY PROTEIN"/>
    <property type="match status" value="1"/>
</dbReference>
<keyword evidence="2 9" id="KW-0575">Peroxidase</keyword>
<dbReference type="RefSeq" id="WP_377150991.1">
    <property type="nucleotide sequence ID" value="NZ_JBHSAF010000002.1"/>
</dbReference>
<keyword evidence="5" id="KW-0408">Iron</keyword>
<evidence type="ECO:0000256" key="6">
    <source>
        <dbReference type="ARBA" id="ARBA00025737"/>
    </source>
</evidence>
<dbReference type="GO" id="GO:0004601">
    <property type="term" value="F:peroxidase activity"/>
    <property type="evidence" value="ECO:0007669"/>
    <property type="project" value="UniProtKB-KW"/>
</dbReference>
<evidence type="ECO:0000256" key="2">
    <source>
        <dbReference type="ARBA" id="ARBA00022559"/>
    </source>
</evidence>
<evidence type="ECO:0000256" key="1">
    <source>
        <dbReference type="ARBA" id="ARBA00001970"/>
    </source>
</evidence>
<name>A0ABV8CKP6_9GAMM</name>
<dbReference type="PANTHER" id="PTHR30521">
    <property type="entry name" value="DEFERROCHELATASE/PEROXIDASE"/>
    <property type="match status" value="1"/>
</dbReference>